<dbReference type="InterPro" id="IPR001261">
    <property type="entry name" value="ArgE/DapE_CS"/>
</dbReference>
<dbReference type="PANTHER" id="PTHR43808:SF31">
    <property type="entry name" value="N-ACETYL-L-CITRULLINE DEACETYLASE"/>
    <property type="match status" value="1"/>
</dbReference>
<dbReference type="GO" id="GO:0016805">
    <property type="term" value="F:dipeptidase activity"/>
    <property type="evidence" value="ECO:0007669"/>
    <property type="project" value="UniProtKB-KW"/>
</dbReference>
<dbReference type="Pfam" id="PF07687">
    <property type="entry name" value="M20_dimer"/>
    <property type="match status" value="1"/>
</dbReference>
<dbReference type="PROSITE" id="PS00759">
    <property type="entry name" value="ARGE_DAPE_CPG2_2"/>
    <property type="match status" value="1"/>
</dbReference>
<dbReference type="GO" id="GO:0006508">
    <property type="term" value="P:proteolysis"/>
    <property type="evidence" value="ECO:0007669"/>
    <property type="project" value="UniProtKB-KW"/>
</dbReference>
<dbReference type="Gene3D" id="3.30.70.360">
    <property type="match status" value="2"/>
</dbReference>
<dbReference type="EC" id="3.4.13.-" evidence="10"/>
<dbReference type="NCBIfam" id="TIGR01887">
    <property type="entry name" value="dipeptidaselike"/>
    <property type="match status" value="1"/>
</dbReference>
<accession>A0AB39BZP1</accession>
<evidence type="ECO:0000259" key="9">
    <source>
        <dbReference type="Pfam" id="PF07687"/>
    </source>
</evidence>
<evidence type="ECO:0000256" key="6">
    <source>
        <dbReference type="ARBA" id="ARBA00022833"/>
    </source>
</evidence>
<dbReference type="SUPFAM" id="SSF53187">
    <property type="entry name" value="Zn-dependent exopeptidases"/>
    <property type="match status" value="1"/>
</dbReference>
<dbReference type="Pfam" id="PF01546">
    <property type="entry name" value="Peptidase_M20"/>
    <property type="match status" value="1"/>
</dbReference>
<keyword evidence="3" id="KW-0645">Protease</keyword>
<evidence type="ECO:0000256" key="3">
    <source>
        <dbReference type="ARBA" id="ARBA00022670"/>
    </source>
</evidence>
<evidence type="ECO:0000313" key="10">
    <source>
        <dbReference type="EMBL" id="XDI38859.1"/>
    </source>
</evidence>
<name>A0AB39BZP1_9BACI</name>
<feature type="domain" description="Peptidase M20 dimerisation" evidence="9">
    <location>
        <begin position="262"/>
        <end position="375"/>
    </location>
</feature>
<dbReference type="InterPro" id="IPR010964">
    <property type="entry name" value="M20A_pepV-rel"/>
</dbReference>
<dbReference type="EMBL" id="CP162551">
    <property type="protein sequence ID" value="XDI38859.1"/>
    <property type="molecule type" value="Genomic_DNA"/>
</dbReference>
<evidence type="ECO:0000256" key="5">
    <source>
        <dbReference type="ARBA" id="ARBA00022801"/>
    </source>
</evidence>
<dbReference type="AlphaFoldDB" id="A0AB39BZP1"/>
<keyword evidence="8" id="KW-0482">Metalloprotease</keyword>
<dbReference type="CDD" id="cd03888">
    <property type="entry name" value="M20_PepV"/>
    <property type="match status" value="1"/>
</dbReference>
<dbReference type="InterPro" id="IPR036264">
    <property type="entry name" value="Bact_exopeptidase_dim_dom"/>
</dbReference>
<gene>
    <name evidence="10" type="primary">pepV</name>
    <name evidence="10" type="ORF">AB3N04_14975</name>
</gene>
<dbReference type="GO" id="GO:0008237">
    <property type="term" value="F:metallopeptidase activity"/>
    <property type="evidence" value="ECO:0007669"/>
    <property type="project" value="UniProtKB-KW"/>
</dbReference>
<organism evidence="10">
    <name type="scientific">Alkalihalophilus sp. As8PL</name>
    <dbReference type="NCBI Taxonomy" id="3237103"/>
    <lineage>
        <taxon>Bacteria</taxon>
        <taxon>Bacillati</taxon>
        <taxon>Bacillota</taxon>
        <taxon>Bacilli</taxon>
        <taxon>Bacillales</taxon>
        <taxon>Bacillaceae</taxon>
        <taxon>Alkalihalophilus</taxon>
    </lineage>
</organism>
<dbReference type="InterPro" id="IPR011650">
    <property type="entry name" value="Peptidase_M20_dimer"/>
</dbReference>
<dbReference type="GO" id="GO:0008270">
    <property type="term" value="F:zinc ion binding"/>
    <property type="evidence" value="ECO:0007669"/>
    <property type="project" value="InterPro"/>
</dbReference>
<keyword evidence="5 10" id="KW-0378">Hydrolase</keyword>
<dbReference type="NCBIfam" id="NF005591">
    <property type="entry name" value="PRK07318.1"/>
    <property type="match status" value="1"/>
</dbReference>
<dbReference type="RefSeq" id="WP_368506066.1">
    <property type="nucleotide sequence ID" value="NZ_CP162551.1"/>
</dbReference>
<sequence>MMYFNWKSEVEKRKEKLINQTQEFLRINSVLDESTASNDKPFGEGIDRALTHMLSNGKDYGFSVKNVDGYAGYVEYGEGEESVGILCHLDVVPAGSGWTSPPFSADIREGKIFARGAIDNKGPTIAAFFALTLLKELDLKLNKRIRIIFGTDEESNWRCVDHYFKHEEMPTVGFAPDADFPIIHAEKGIMDINIHYRSQQESNSEVELSFFKSGERLNMVPESAEAIMTGNVEDLKQIIEAFQAYLEANKIEGTYEHSETQLTLTLIGKSAHGSTPEKGLNAGLYLAKFLSNLTVKGIPTFINNIASQFHGDTSGVRIGINHEDEISGPLTVNVGKIMFEKDKEAMVGLNIRYPVTASGEKVIESIKQFSDQNQAEFELLDHMTPSFVDGDHPLVNVLQEVYQRQTGEEATLLAIGGGTYARSLDVGVAFGPMFPGREDVAHQKDEYILIDDLMRATAIYAEAMYELAK</sequence>
<evidence type="ECO:0000256" key="1">
    <source>
        <dbReference type="ARBA" id="ARBA00001947"/>
    </source>
</evidence>
<dbReference type="GO" id="GO:0008777">
    <property type="term" value="F:acetylornithine deacetylase activity"/>
    <property type="evidence" value="ECO:0007669"/>
    <property type="project" value="TreeGrafter"/>
</dbReference>
<comment type="similarity">
    <text evidence="2">Belongs to the peptidase M20A family.</text>
</comment>
<evidence type="ECO:0000256" key="8">
    <source>
        <dbReference type="ARBA" id="ARBA00023049"/>
    </source>
</evidence>
<protein>
    <submittedName>
        <fullName evidence="10">Dipeptidase PepV</fullName>
        <ecNumber evidence="10">3.4.13.-</ecNumber>
    </submittedName>
</protein>
<comment type="cofactor">
    <cofactor evidence="1">
        <name>Zn(2+)</name>
        <dbReference type="ChEBI" id="CHEBI:29105"/>
    </cofactor>
</comment>
<evidence type="ECO:0000256" key="7">
    <source>
        <dbReference type="ARBA" id="ARBA00022997"/>
    </source>
</evidence>
<dbReference type="GO" id="GO:0006526">
    <property type="term" value="P:L-arginine biosynthetic process"/>
    <property type="evidence" value="ECO:0007669"/>
    <property type="project" value="TreeGrafter"/>
</dbReference>
<proteinExistence type="inferred from homology"/>
<dbReference type="PANTHER" id="PTHR43808">
    <property type="entry name" value="ACETYLORNITHINE DEACETYLASE"/>
    <property type="match status" value="1"/>
</dbReference>
<reference evidence="10" key="1">
    <citation type="submission" date="2024-07" db="EMBL/GenBank/DDBJ databases">
        <title>Identification and characteristics of an arsenic-resistant bacterial isolate, which belongs to a novel species.</title>
        <authorList>
            <person name="Juszczyk A."/>
            <person name="Kowalczyk A."/>
            <person name="Was K."/>
            <person name="Kosowicz W."/>
            <person name="Budzyn A."/>
            <person name="Latowski D."/>
        </authorList>
    </citation>
    <scope>NUCLEOTIDE SEQUENCE</scope>
    <source>
        <strain evidence="10">As8PL</strain>
    </source>
</reference>
<dbReference type="InterPro" id="IPR002933">
    <property type="entry name" value="Peptidase_M20"/>
</dbReference>
<dbReference type="InterPro" id="IPR050072">
    <property type="entry name" value="Peptidase_M20A"/>
</dbReference>
<dbReference type="Gene3D" id="3.40.630.10">
    <property type="entry name" value="Zn peptidases"/>
    <property type="match status" value="1"/>
</dbReference>
<keyword evidence="4" id="KW-0479">Metal-binding</keyword>
<dbReference type="SUPFAM" id="SSF55031">
    <property type="entry name" value="Bacterial exopeptidase dimerisation domain"/>
    <property type="match status" value="1"/>
</dbReference>
<keyword evidence="6" id="KW-0862">Zinc</keyword>
<evidence type="ECO:0000256" key="4">
    <source>
        <dbReference type="ARBA" id="ARBA00022723"/>
    </source>
</evidence>
<evidence type="ECO:0000256" key="2">
    <source>
        <dbReference type="ARBA" id="ARBA00006247"/>
    </source>
</evidence>
<keyword evidence="7 10" id="KW-0224">Dipeptidase</keyword>